<feature type="domain" description="Knr4/Smi1-like" evidence="1">
    <location>
        <begin position="11"/>
        <end position="146"/>
    </location>
</feature>
<dbReference type="EMBL" id="AP026801">
    <property type="protein sequence ID" value="BDR55760.1"/>
    <property type="molecule type" value="Genomic_DNA"/>
</dbReference>
<keyword evidence="3" id="KW-1185">Reference proteome</keyword>
<dbReference type="Pfam" id="PF09346">
    <property type="entry name" value="SMI1_KNR4"/>
    <property type="match status" value="1"/>
</dbReference>
<sequence>MFVSKYETPENLDKLIEKIETDTQIKFSKSYLNFLKRFNVVEFDGNYNIKSGKESISIETIFGFSKQEEEDIESVSRFYRNRIPSSYLPVASINSEDIVCINSQGKIYHWNHEINDLYFNKEPNSYQPQNEKLSLIAESFDDFLKLIFLSKETQPEERYDVYMDSTVPFPDKVLGIFFENPKLFFSNNTGNRVQIYLKKLELSEKGQELLTLLRKENLL</sequence>
<dbReference type="Gene3D" id="3.40.1580.10">
    <property type="entry name" value="SMI1/KNR4-like"/>
    <property type="match status" value="1"/>
</dbReference>
<evidence type="ECO:0000259" key="1">
    <source>
        <dbReference type="SMART" id="SM00860"/>
    </source>
</evidence>
<dbReference type="InterPro" id="IPR018958">
    <property type="entry name" value="Knr4/Smi1-like_dom"/>
</dbReference>
<evidence type="ECO:0000313" key="2">
    <source>
        <dbReference type="EMBL" id="BDR55760.1"/>
    </source>
</evidence>
<dbReference type="InterPro" id="IPR037883">
    <property type="entry name" value="Knr4/Smi1-like_sf"/>
</dbReference>
<dbReference type="KEGG" id="xak:KIMC2_03220"/>
<proteinExistence type="predicted"/>
<accession>A0AAU9D0F9</accession>
<dbReference type="SMART" id="SM00860">
    <property type="entry name" value="SMI1_KNR4"/>
    <property type="match status" value="1"/>
</dbReference>
<reference evidence="2 3" key="1">
    <citation type="journal article" date="2023" name="Microbiol. Spectr.">
        <title>Symbiosis of Carpenter Bees with Uncharacterized Lactic Acid Bacteria Showing NAD Auxotrophy.</title>
        <authorList>
            <person name="Kawasaki S."/>
            <person name="Ozawa K."/>
            <person name="Mori T."/>
            <person name="Yamamoto A."/>
            <person name="Ito M."/>
            <person name="Ohkuma M."/>
            <person name="Sakamoto M."/>
            <person name="Matsutani M."/>
        </authorList>
    </citation>
    <scope>NUCLEOTIDE SEQUENCE [LARGE SCALE GENOMIC DNA]</scope>
    <source>
        <strain evidence="2 3">KimC2</strain>
    </source>
</reference>
<dbReference type="Proteomes" id="UP001321804">
    <property type="component" value="Chromosome"/>
</dbReference>
<organism evidence="2 3">
    <name type="scientific">Xylocopilactobacillus apis</name>
    <dbReference type="NCBI Taxonomy" id="2932183"/>
    <lineage>
        <taxon>Bacteria</taxon>
        <taxon>Bacillati</taxon>
        <taxon>Bacillota</taxon>
        <taxon>Bacilli</taxon>
        <taxon>Lactobacillales</taxon>
        <taxon>Lactobacillaceae</taxon>
        <taxon>Xylocopilactobacillus</taxon>
    </lineage>
</organism>
<gene>
    <name evidence="2" type="ORF">KIMC2_03220</name>
</gene>
<evidence type="ECO:0000313" key="3">
    <source>
        <dbReference type="Proteomes" id="UP001321804"/>
    </source>
</evidence>
<dbReference type="SUPFAM" id="SSF160631">
    <property type="entry name" value="SMI1/KNR4-like"/>
    <property type="match status" value="1"/>
</dbReference>
<name>A0AAU9D0F9_9LACO</name>
<dbReference type="AlphaFoldDB" id="A0AAU9D0F9"/>
<protein>
    <recommendedName>
        <fullName evidence="1">Knr4/Smi1-like domain-containing protein</fullName>
    </recommendedName>
</protein>
<dbReference type="RefSeq" id="WP_317697320.1">
    <property type="nucleotide sequence ID" value="NZ_AP026801.1"/>
</dbReference>